<evidence type="ECO:0000313" key="1">
    <source>
        <dbReference type="EMBL" id="KAL3690343.1"/>
    </source>
</evidence>
<dbReference type="EMBL" id="JBJQOH010000004">
    <property type="protein sequence ID" value="KAL3690343.1"/>
    <property type="molecule type" value="Genomic_DNA"/>
</dbReference>
<dbReference type="Proteomes" id="UP001633002">
    <property type="component" value="Unassembled WGS sequence"/>
</dbReference>
<accession>A0ABD3HG08</accession>
<protein>
    <submittedName>
        <fullName evidence="1">Uncharacterized protein</fullName>
    </submittedName>
</protein>
<comment type="caution">
    <text evidence="1">The sequence shown here is derived from an EMBL/GenBank/DDBJ whole genome shotgun (WGS) entry which is preliminary data.</text>
</comment>
<sequence>MEEYRELYGKPETCMVRKGRARAGRGPNERALAKKLFLRGSFLVLSVLAKTAFAAKRRTRQRLGAAAPLAVPSFRGTKRGELTNKDHHDSS</sequence>
<reference evidence="1 2" key="1">
    <citation type="submission" date="2024-09" db="EMBL/GenBank/DDBJ databases">
        <title>Chromosome-scale assembly of Riccia sorocarpa.</title>
        <authorList>
            <person name="Paukszto L."/>
        </authorList>
    </citation>
    <scope>NUCLEOTIDE SEQUENCE [LARGE SCALE GENOMIC DNA]</scope>
    <source>
        <strain evidence="1">LP-2024</strain>
        <tissue evidence="1">Aerial parts of the thallus</tissue>
    </source>
</reference>
<proteinExistence type="predicted"/>
<organism evidence="1 2">
    <name type="scientific">Riccia sorocarpa</name>
    <dbReference type="NCBI Taxonomy" id="122646"/>
    <lineage>
        <taxon>Eukaryota</taxon>
        <taxon>Viridiplantae</taxon>
        <taxon>Streptophyta</taxon>
        <taxon>Embryophyta</taxon>
        <taxon>Marchantiophyta</taxon>
        <taxon>Marchantiopsida</taxon>
        <taxon>Marchantiidae</taxon>
        <taxon>Marchantiales</taxon>
        <taxon>Ricciaceae</taxon>
        <taxon>Riccia</taxon>
    </lineage>
</organism>
<keyword evidence="2" id="KW-1185">Reference proteome</keyword>
<name>A0ABD3HG08_9MARC</name>
<dbReference type="AlphaFoldDB" id="A0ABD3HG08"/>
<evidence type="ECO:0000313" key="2">
    <source>
        <dbReference type="Proteomes" id="UP001633002"/>
    </source>
</evidence>
<gene>
    <name evidence="1" type="ORF">R1sor_016652</name>
</gene>